<feature type="region of interest" description="Disordered" evidence="1">
    <location>
        <begin position="206"/>
        <end position="232"/>
    </location>
</feature>
<dbReference type="EMBL" id="KP136319">
    <property type="protein sequence ID" value="AJF96878.1"/>
    <property type="molecule type" value="Genomic_DNA"/>
</dbReference>
<name>A0A0B5IW30_9VIRU</name>
<proteinExistence type="predicted"/>
<accession>A0A0B5IW30</accession>
<dbReference type="Proteomes" id="UP000202511">
    <property type="component" value="Segment"/>
</dbReference>
<dbReference type="KEGG" id="vg:23461795"/>
<organism evidence="2 3">
    <name type="scientific">Pandoravirus inopinatum</name>
    <dbReference type="NCBI Taxonomy" id="1605721"/>
    <lineage>
        <taxon>Viruses</taxon>
        <taxon>Pandoravirus</taxon>
    </lineage>
</organism>
<reference evidence="2 3" key="1">
    <citation type="journal article" date="2015" name="Parasitol. Res.">
        <title>Viruses in close associations with free-living amoebae.</title>
        <authorList>
            <person name="Scheid P."/>
        </authorList>
    </citation>
    <scope>NUCLEOTIDE SEQUENCE [LARGE SCALE GENOMIC DNA]</scope>
    <source>
        <strain evidence="2">KlaHel</strain>
    </source>
</reference>
<evidence type="ECO:0000256" key="1">
    <source>
        <dbReference type="SAM" id="MobiDB-lite"/>
    </source>
</evidence>
<protein>
    <submittedName>
        <fullName evidence="2">Uncharacterized protein</fullName>
    </submittedName>
</protein>
<dbReference type="RefSeq" id="YP_009119113.1">
    <property type="nucleotide sequence ID" value="NC_026440.1"/>
</dbReference>
<sequence>MLGLAWIANGSWTRCSVQRISAFIERLGGDVHLGRDAQRIPTQRVCVLVRLSPVKKGLVTAGRVPFFLQKIKKLVQSRRGVFSLRPTGPRDLRRQKSVQQMHAHFSRRPSFAHTTLTPIFCGPTHSFRVSLFSIDFFSKEKKRPADRTRCRLVACCAAFVRVPFPAVAHSDFSRLSPPSGGASVVIIMNRTDGVSVPQLYLKETSNLTANAPPTPPGNKCSIKGNRRRPTPKTNIPYMQVNAPRHAQLPPPLAPRTEGPPGAPFCVGAFRHFLRNLPPTAIVDLADEPPIVVMDSARLRASYVMFTRGSTDAARLLERLGIAGPFDHLPAMPVRASAPPIHDAQTPAVGARLCHPKRARVTSQCASRPLPTIYDLCCETILDQARAAYRAEGPAAAVNAVADVSSVLTSGAPVDVALYACGATLVTRDVALGMLALGESRSDIDAAYACVAWTVLPHGSVGVYERRS</sequence>
<evidence type="ECO:0000313" key="2">
    <source>
        <dbReference type="EMBL" id="AJF96878.1"/>
    </source>
</evidence>
<evidence type="ECO:0000313" key="3">
    <source>
        <dbReference type="Proteomes" id="UP000202511"/>
    </source>
</evidence>
<dbReference type="GeneID" id="23461795"/>